<accession>A0A1A6GSC4</accession>
<dbReference type="OrthoDB" id="445152at2759"/>
<dbReference type="STRING" id="56216.A0A1A6GSC4"/>
<dbReference type="EMBL" id="LZPO01074425">
    <property type="protein sequence ID" value="OBS69223.1"/>
    <property type="molecule type" value="Genomic_DNA"/>
</dbReference>
<reference evidence="1 2" key="1">
    <citation type="submission" date="2016-06" db="EMBL/GenBank/DDBJ databases">
        <title>The Draft Genome Sequence and Annotation of the Desert Woodrat Neotoma lepida.</title>
        <authorList>
            <person name="Campbell M."/>
            <person name="Oakeson K.F."/>
            <person name="Yandell M."/>
            <person name="Halpert J.R."/>
            <person name="Dearing D."/>
        </authorList>
    </citation>
    <scope>NUCLEOTIDE SEQUENCE [LARGE SCALE GENOMIC DNA]</scope>
    <source>
        <strain evidence="1">417</strain>
        <tissue evidence="1">Liver</tissue>
    </source>
</reference>
<dbReference type="Proteomes" id="UP000092124">
    <property type="component" value="Unassembled WGS sequence"/>
</dbReference>
<proteinExistence type="predicted"/>
<organism evidence="1 2">
    <name type="scientific">Neotoma lepida</name>
    <name type="common">Desert woodrat</name>
    <dbReference type="NCBI Taxonomy" id="56216"/>
    <lineage>
        <taxon>Eukaryota</taxon>
        <taxon>Metazoa</taxon>
        <taxon>Chordata</taxon>
        <taxon>Craniata</taxon>
        <taxon>Vertebrata</taxon>
        <taxon>Euteleostomi</taxon>
        <taxon>Mammalia</taxon>
        <taxon>Eutheria</taxon>
        <taxon>Euarchontoglires</taxon>
        <taxon>Glires</taxon>
        <taxon>Rodentia</taxon>
        <taxon>Myomorpha</taxon>
        <taxon>Muroidea</taxon>
        <taxon>Cricetidae</taxon>
        <taxon>Neotominae</taxon>
        <taxon>Neotoma</taxon>
    </lineage>
</organism>
<feature type="non-terminal residue" evidence="1">
    <location>
        <position position="1"/>
    </location>
</feature>
<gene>
    <name evidence="1" type="ORF">A6R68_02236</name>
</gene>
<comment type="caution">
    <text evidence="1">The sequence shown here is derived from an EMBL/GenBank/DDBJ whole genome shotgun (WGS) entry which is preliminary data.</text>
</comment>
<protein>
    <submittedName>
        <fullName evidence="1">Uncharacterized protein</fullName>
    </submittedName>
</protein>
<keyword evidence="2" id="KW-1185">Reference proteome</keyword>
<dbReference type="PANTHER" id="PTHR12517:SF0">
    <property type="entry name" value="INTERMEMBRANE LIPID TRANSFER PROTEIN VPS13B"/>
    <property type="match status" value="1"/>
</dbReference>
<name>A0A1A6GSC4_NEOLE</name>
<evidence type="ECO:0000313" key="2">
    <source>
        <dbReference type="Proteomes" id="UP000092124"/>
    </source>
</evidence>
<dbReference type="AlphaFoldDB" id="A0A1A6GSC4"/>
<sequence>IIICGRQIICSYLSQSIELKVVQHYIGQDGQAVVREHFDCLTAKQKLPSYILENSELTELCVKAKGDEDWSRDVCLEPKASEYSTVIQVPASNSSIIYVWCTVLTLEPNSQVQQRMVSAFPILKYEKNMILQIVLFPYQQPSLSK</sequence>
<dbReference type="PANTHER" id="PTHR12517">
    <property type="entry name" value="VACUOLAR PROTEIN SORTING-ASSOCIATED PROTEIN 13B"/>
    <property type="match status" value="1"/>
</dbReference>
<evidence type="ECO:0000313" key="1">
    <source>
        <dbReference type="EMBL" id="OBS69223.1"/>
    </source>
</evidence>
<dbReference type="InterPro" id="IPR039782">
    <property type="entry name" value="VPS13B"/>
</dbReference>